<evidence type="ECO:0000256" key="5">
    <source>
        <dbReference type="ARBA" id="ARBA00023136"/>
    </source>
</evidence>
<dbReference type="KEGG" id="ala:BFG52_06905"/>
<keyword evidence="9" id="KW-1185">Reference proteome</keyword>
<dbReference type="SUPFAM" id="SSF103481">
    <property type="entry name" value="Multidrug resistance efflux transporter EmrE"/>
    <property type="match status" value="2"/>
</dbReference>
<dbReference type="EMBL" id="CP016895">
    <property type="protein sequence ID" value="AOA58106.1"/>
    <property type="molecule type" value="Genomic_DNA"/>
</dbReference>
<evidence type="ECO:0000313" key="9">
    <source>
        <dbReference type="Proteomes" id="UP000093391"/>
    </source>
</evidence>
<dbReference type="Pfam" id="PF00892">
    <property type="entry name" value="EamA"/>
    <property type="match status" value="2"/>
</dbReference>
<evidence type="ECO:0000259" key="7">
    <source>
        <dbReference type="Pfam" id="PF00892"/>
    </source>
</evidence>
<organism evidence="8 9">
    <name type="scientific">Acinetobacter larvae</name>
    <dbReference type="NCBI Taxonomy" id="1789224"/>
    <lineage>
        <taxon>Bacteria</taxon>
        <taxon>Pseudomonadati</taxon>
        <taxon>Pseudomonadota</taxon>
        <taxon>Gammaproteobacteria</taxon>
        <taxon>Moraxellales</taxon>
        <taxon>Moraxellaceae</taxon>
        <taxon>Acinetobacter</taxon>
    </lineage>
</organism>
<dbReference type="Proteomes" id="UP000093391">
    <property type="component" value="Chromosome"/>
</dbReference>
<feature type="transmembrane region" description="Helical" evidence="6">
    <location>
        <begin position="68"/>
        <end position="87"/>
    </location>
</feature>
<dbReference type="AlphaFoldDB" id="A0A1B2LYV3"/>
<feature type="transmembrane region" description="Helical" evidence="6">
    <location>
        <begin position="256"/>
        <end position="275"/>
    </location>
</feature>
<dbReference type="Gene3D" id="1.10.3730.20">
    <property type="match status" value="1"/>
</dbReference>
<protein>
    <submittedName>
        <fullName evidence="8">EamA family transporter</fullName>
    </submittedName>
</protein>
<keyword evidence="5 6" id="KW-0472">Membrane</keyword>
<feature type="transmembrane region" description="Helical" evidence="6">
    <location>
        <begin position="195"/>
        <end position="220"/>
    </location>
</feature>
<dbReference type="PANTHER" id="PTHR32322">
    <property type="entry name" value="INNER MEMBRANE TRANSPORTER"/>
    <property type="match status" value="1"/>
</dbReference>
<feature type="transmembrane region" description="Helical" evidence="6">
    <location>
        <begin position="163"/>
        <end position="183"/>
    </location>
</feature>
<feature type="domain" description="EamA" evidence="7">
    <location>
        <begin position="9"/>
        <end position="142"/>
    </location>
</feature>
<dbReference type="OrthoDB" id="9787117at2"/>
<evidence type="ECO:0000313" key="8">
    <source>
        <dbReference type="EMBL" id="AOA58106.1"/>
    </source>
</evidence>
<feature type="transmembrane region" description="Helical" evidence="6">
    <location>
        <begin position="281"/>
        <end position="298"/>
    </location>
</feature>
<gene>
    <name evidence="8" type="ORF">BFG52_06905</name>
</gene>
<dbReference type="InterPro" id="IPR050638">
    <property type="entry name" value="AA-Vitamin_Transporters"/>
</dbReference>
<dbReference type="PANTHER" id="PTHR32322:SF18">
    <property type="entry name" value="S-ADENOSYLMETHIONINE_S-ADENOSYLHOMOCYSTEINE TRANSPORTER"/>
    <property type="match status" value="1"/>
</dbReference>
<name>A0A1B2LYV3_9GAMM</name>
<keyword evidence="3 6" id="KW-0812">Transmembrane</keyword>
<dbReference type="GO" id="GO:0005886">
    <property type="term" value="C:plasma membrane"/>
    <property type="evidence" value="ECO:0007669"/>
    <property type="project" value="UniProtKB-SubCell"/>
</dbReference>
<dbReference type="RefSeq" id="WP_067553912.1">
    <property type="nucleotide sequence ID" value="NZ_CP016895.1"/>
</dbReference>
<feature type="domain" description="EamA" evidence="7">
    <location>
        <begin position="164"/>
        <end position="296"/>
    </location>
</feature>
<feature type="transmembrane region" description="Helical" evidence="6">
    <location>
        <begin position="126"/>
        <end position="143"/>
    </location>
</feature>
<dbReference type="STRING" id="1789224.BFG52_06905"/>
<comment type="subcellular location">
    <subcellularLocation>
        <location evidence="1">Cell membrane</location>
        <topology evidence="1">Multi-pass membrane protein</topology>
    </subcellularLocation>
</comment>
<dbReference type="InterPro" id="IPR037185">
    <property type="entry name" value="EmrE-like"/>
</dbReference>
<keyword evidence="2" id="KW-1003">Cell membrane</keyword>
<feature type="transmembrane region" description="Helical" evidence="6">
    <location>
        <begin position="226"/>
        <end position="244"/>
    </location>
</feature>
<evidence type="ECO:0000256" key="1">
    <source>
        <dbReference type="ARBA" id="ARBA00004651"/>
    </source>
</evidence>
<reference evidence="8 9" key="1">
    <citation type="submission" date="2016-08" db="EMBL/GenBank/DDBJ databases">
        <authorList>
            <person name="Seilhamer J.J."/>
        </authorList>
    </citation>
    <scope>NUCLEOTIDE SEQUENCE [LARGE SCALE GENOMIC DNA]</scope>
    <source>
        <strain evidence="8 9">BRTC-1</strain>
    </source>
</reference>
<accession>A0A1B2LYV3</accession>
<dbReference type="InterPro" id="IPR000620">
    <property type="entry name" value="EamA_dom"/>
</dbReference>
<keyword evidence="4 6" id="KW-1133">Transmembrane helix</keyword>
<feature type="transmembrane region" description="Helical" evidence="6">
    <location>
        <begin position="38"/>
        <end position="56"/>
    </location>
</feature>
<sequence length="303" mass="32448">MAKVNTVNLGFWAILLASIFWGTTGTAAAFAPNLSPLTIGAVAMGGSGLLQALLAWRHIAAFRDQIRANIGLLILGAISVAIYPLAFYSSMHLAGITVGTVVSIGSAPLFSAVLEWAFEKKKLSRRWILSFIFGALGIGLLTLAQQPQQAPQFSENQLPYQQYYGIALGLLAALTYACYAWVAKMLISKGFHSKAAIGLVFGCGAILLIPIAVMTGGNIFDAQIHLWVLLYMVFIPMFLGYLLFGYGLKTVPASQAVTLTLFEPVVAAIFAMLVVKEQLSLLGWCGIALIGLCLILQSKTAEQ</sequence>
<evidence type="ECO:0000256" key="3">
    <source>
        <dbReference type="ARBA" id="ARBA00022692"/>
    </source>
</evidence>
<feature type="transmembrane region" description="Helical" evidence="6">
    <location>
        <begin position="93"/>
        <end position="114"/>
    </location>
</feature>
<evidence type="ECO:0000256" key="6">
    <source>
        <dbReference type="SAM" id="Phobius"/>
    </source>
</evidence>
<evidence type="ECO:0000256" key="4">
    <source>
        <dbReference type="ARBA" id="ARBA00022989"/>
    </source>
</evidence>
<proteinExistence type="predicted"/>
<evidence type="ECO:0000256" key="2">
    <source>
        <dbReference type="ARBA" id="ARBA00022475"/>
    </source>
</evidence>